<keyword evidence="1" id="KW-0732">Signal</keyword>
<organism evidence="2 3">
    <name type="scientific">Polypedilum vanderplanki</name>
    <name type="common">Sleeping chironomid midge</name>
    <dbReference type="NCBI Taxonomy" id="319348"/>
    <lineage>
        <taxon>Eukaryota</taxon>
        <taxon>Metazoa</taxon>
        <taxon>Ecdysozoa</taxon>
        <taxon>Arthropoda</taxon>
        <taxon>Hexapoda</taxon>
        <taxon>Insecta</taxon>
        <taxon>Pterygota</taxon>
        <taxon>Neoptera</taxon>
        <taxon>Endopterygota</taxon>
        <taxon>Diptera</taxon>
        <taxon>Nematocera</taxon>
        <taxon>Chironomoidea</taxon>
        <taxon>Chironomidae</taxon>
        <taxon>Chironominae</taxon>
        <taxon>Polypedilum</taxon>
        <taxon>Polypedilum</taxon>
    </lineage>
</organism>
<comment type="caution">
    <text evidence="2">The sequence shown here is derived from an EMBL/GenBank/DDBJ whole genome shotgun (WGS) entry which is preliminary data.</text>
</comment>
<proteinExistence type="predicted"/>
<gene>
    <name evidence="2" type="ORF">PVAND_009213</name>
</gene>
<accession>A0A9J6CC73</accession>
<dbReference type="AlphaFoldDB" id="A0A9J6CC73"/>
<evidence type="ECO:0000313" key="3">
    <source>
        <dbReference type="Proteomes" id="UP001107558"/>
    </source>
</evidence>
<name>A0A9J6CC73_POLVA</name>
<evidence type="ECO:0000256" key="1">
    <source>
        <dbReference type="SAM" id="SignalP"/>
    </source>
</evidence>
<sequence>MEFLKIAVTFVIISVVYSKEPGLENTYLVQKLQDKRDLPLILNDIQAQLKAINQALGINTINTSKNTAGIANNINAIASNTMNIAANNTAIKSLAKALLTVMQSIMDPLKKIAIAAPLLPFFQPFLDTLQTLV</sequence>
<feature type="chain" id="PRO_5039928903" evidence="1">
    <location>
        <begin position="19"/>
        <end position="133"/>
    </location>
</feature>
<dbReference type="EMBL" id="JADBJN010000001">
    <property type="protein sequence ID" value="KAG5679658.1"/>
    <property type="molecule type" value="Genomic_DNA"/>
</dbReference>
<protein>
    <submittedName>
        <fullName evidence="2">Uncharacterized protein</fullName>
    </submittedName>
</protein>
<dbReference type="Proteomes" id="UP001107558">
    <property type="component" value="Chromosome 1"/>
</dbReference>
<evidence type="ECO:0000313" key="2">
    <source>
        <dbReference type="EMBL" id="KAG5679658.1"/>
    </source>
</evidence>
<reference evidence="2" key="1">
    <citation type="submission" date="2021-03" db="EMBL/GenBank/DDBJ databases">
        <title>Chromosome level genome of the anhydrobiotic midge Polypedilum vanderplanki.</title>
        <authorList>
            <person name="Yoshida Y."/>
            <person name="Kikawada T."/>
            <person name="Gusev O."/>
        </authorList>
    </citation>
    <scope>NUCLEOTIDE SEQUENCE</scope>
    <source>
        <strain evidence="2">NIAS01</strain>
        <tissue evidence="2">Whole body or cell culture</tissue>
    </source>
</reference>
<feature type="signal peptide" evidence="1">
    <location>
        <begin position="1"/>
        <end position="18"/>
    </location>
</feature>
<keyword evidence="3" id="KW-1185">Reference proteome</keyword>